<accession>A0ABV9GV05</accession>
<comment type="caution">
    <text evidence="2">The sequence shown here is derived from an EMBL/GenBank/DDBJ whole genome shotgun (WGS) entry which is preliminary data.</text>
</comment>
<dbReference type="PROSITE" id="PS51257">
    <property type="entry name" value="PROKAR_LIPOPROTEIN"/>
    <property type="match status" value="1"/>
</dbReference>
<evidence type="ECO:0000313" key="3">
    <source>
        <dbReference type="Proteomes" id="UP001595967"/>
    </source>
</evidence>
<gene>
    <name evidence="2" type="ORF">ACFO3A_02240</name>
</gene>
<feature type="compositionally biased region" description="Basic and acidic residues" evidence="1">
    <location>
        <begin position="40"/>
        <end position="53"/>
    </location>
</feature>
<evidence type="ECO:0000256" key="1">
    <source>
        <dbReference type="SAM" id="MobiDB-lite"/>
    </source>
</evidence>
<evidence type="ECO:0000313" key="2">
    <source>
        <dbReference type="EMBL" id="MFC4621036.1"/>
    </source>
</evidence>
<sequence length="53" mass="5556">MKKTAVFISLALAFALSGCGNTWSGVKQDTKRAGQATGEGIEKAGEKIQEISK</sequence>
<dbReference type="EMBL" id="JBHSEW010000001">
    <property type="protein sequence ID" value="MFC4621036.1"/>
    <property type="molecule type" value="Genomic_DNA"/>
</dbReference>
<feature type="region of interest" description="Disordered" evidence="1">
    <location>
        <begin position="31"/>
        <end position="53"/>
    </location>
</feature>
<name>A0ABV9GV05_9BURK</name>
<reference evidence="3" key="1">
    <citation type="journal article" date="2019" name="Int. J. Syst. Evol. Microbiol.">
        <title>The Global Catalogue of Microorganisms (GCM) 10K type strain sequencing project: providing services to taxonomists for standard genome sequencing and annotation.</title>
        <authorList>
            <consortium name="The Broad Institute Genomics Platform"/>
            <consortium name="The Broad Institute Genome Sequencing Center for Infectious Disease"/>
            <person name="Wu L."/>
            <person name="Ma J."/>
        </authorList>
    </citation>
    <scope>NUCLEOTIDE SEQUENCE [LARGE SCALE GENOMIC DNA]</scope>
    <source>
        <strain evidence="3">JCM 11650</strain>
    </source>
</reference>
<dbReference type="RefSeq" id="WP_377723573.1">
    <property type="nucleotide sequence ID" value="NZ_JBHSEW010000001.1"/>
</dbReference>
<organism evidence="2 3">
    <name type="scientific">Comamonas nitrativorans</name>
    <dbReference type="NCBI Taxonomy" id="108437"/>
    <lineage>
        <taxon>Bacteria</taxon>
        <taxon>Pseudomonadati</taxon>
        <taxon>Pseudomonadota</taxon>
        <taxon>Betaproteobacteria</taxon>
        <taxon>Burkholderiales</taxon>
        <taxon>Comamonadaceae</taxon>
        <taxon>Comamonas</taxon>
    </lineage>
</organism>
<keyword evidence="3" id="KW-1185">Reference proteome</keyword>
<dbReference type="Proteomes" id="UP001595967">
    <property type="component" value="Unassembled WGS sequence"/>
</dbReference>
<protein>
    <submittedName>
        <fullName evidence="2">Entericidin</fullName>
    </submittedName>
</protein>
<proteinExistence type="predicted"/>